<dbReference type="AlphaFoldDB" id="A0A0E9SH90"/>
<reference evidence="1" key="2">
    <citation type="journal article" date="2015" name="Fish Shellfish Immunol.">
        <title>Early steps in the European eel (Anguilla anguilla)-Vibrio vulnificus interaction in the gills: Role of the RtxA13 toxin.</title>
        <authorList>
            <person name="Callol A."/>
            <person name="Pajuelo D."/>
            <person name="Ebbesson L."/>
            <person name="Teles M."/>
            <person name="MacKenzie S."/>
            <person name="Amaro C."/>
        </authorList>
    </citation>
    <scope>NUCLEOTIDE SEQUENCE</scope>
</reference>
<sequence length="17" mass="2262">MLQVLFRELRKRNTDRW</sequence>
<accession>A0A0E9SH90</accession>
<protein>
    <submittedName>
        <fullName evidence="1">Uncharacterized protein</fullName>
    </submittedName>
</protein>
<evidence type="ECO:0000313" key="1">
    <source>
        <dbReference type="EMBL" id="JAH40666.1"/>
    </source>
</evidence>
<proteinExistence type="predicted"/>
<reference evidence="1" key="1">
    <citation type="submission" date="2014-11" db="EMBL/GenBank/DDBJ databases">
        <authorList>
            <person name="Amaro Gonzalez C."/>
        </authorList>
    </citation>
    <scope>NUCLEOTIDE SEQUENCE</scope>
</reference>
<dbReference type="EMBL" id="GBXM01067911">
    <property type="protein sequence ID" value="JAH40666.1"/>
    <property type="molecule type" value="Transcribed_RNA"/>
</dbReference>
<name>A0A0E9SH90_ANGAN</name>
<organism evidence="1">
    <name type="scientific">Anguilla anguilla</name>
    <name type="common">European freshwater eel</name>
    <name type="synonym">Muraena anguilla</name>
    <dbReference type="NCBI Taxonomy" id="7936"/>
    <lineage>
        <taxon>Eukaryota</taxon>
        <taxon>Metazoa</taxon>
        <taxon>Chordata</taxon>
        <taxon>Craniata</taxon>
        <taxon>Vertebrata</taxon>
        <taxon>Euteleostomi</taxon>
        <taxon>Actinopterygii</taxon>
        <taxon>Neopterygii</taxon>
        <taxon>Teleostei</taxon>
        <taxon>Anguilliformes</taxon>
        <taxon>Anguillidae</taxon>
        <taxon>Anguilla</taxon>
    </lineage>
</organism>